<dbReference type="PROSITE" id="PS50086">
    <property type="entry name" value="TBC_RABGAP"/>
    <property type="match status" value="1"/>
</dbReference>
<keyword evidence="2" id="KW-0732">Signal</keyword>
<dbReference type="STRING" id="2070753.A0A3A2ZIQ5"/>
<dbReference type="Gene3D" id="1.10.472.80">
    <property type="entry name" value="Ypt/Rab-GAP domain of gyp1p, domain 3"/>
    <property type="match status" value="1"/>
</dbReference>
<evidence type="ECO:0000313" key="4">
    <source>
        <dbReference type="EMBL" id="RJE17101.1"/>
    </source>
</evidence>
<evidence type="ECO:0000259" key="3">
    <source>
        <dbReference type="PROSITE" id="PS50086"/>
    </source>
</evidence>
<dbReference type="EMBL" id="MVGC01001621">
    <property type="protein sequence ID" value="RJE17101.1"/>
    <property type="molecule type" value="Genomic_DNA"/>
</dbReference>
<dbReference type="SUPFAM" id="SSF47923">
    <property type="entry name" value="Ypt/Rab-GAP domain of gyp1p"/>
    <property type="match status" value="1"/>
</dbReference>
<feature type="region of interest" description="Disordered" evidence="1">
    <location>
        <begin position="108"/>
        <end position="142"/>
    </location>
</feature>
<feature type="chain" id="PRO_5017265283" evidence="2">
    <location>
        <begin position="21"/>
        <end position="142"/>
    </location>
</feature>
<dbReference type="PANTHER" id="PTHR47219:SF20">
    <property type="entry name" value="TBC1 DOMAIN FAMILY MEMBER 2B"/>
    <property type="match status" value="1"/>
</dbReference>
<organism evidence="4 5">
    <name type="scientific">Aspergillus sclerotialis</name>
    <dbReference type="NCBI Taxonomy" id="2070753"/>
    <lineage>
        <taxon>Eukaryota</taxon>
        <taxon>Fungi</taxon>
        <taxon>Dikarya</taxon>
        <taxon>Ascomycota</taxon>
        <taxon>Pezizomycotina</taxon>
        <taxon>Eurotiomycetes</taxon>
        <taxon>Eurotiomycetidae</taxon>
        <taxon>Eurotiales</taxon>
        <taxon>Aspergillaceae</taxon>
        <taxon>Aspergillus</taxon>
        <taxon>Aspergillus subgen. Polypaecilum</taxon>
    </lineage>
</organism>
<proteinExistence type="predicted"/>
<evidence type="ECO:0000256" key="2">
    <source>
        <dbReference type="SAM" id="SignalP"/>
    </source>
</evidence>
<keyword evidence="5" id="KW-1185">Reference proteome</keyword>
<feature type="domain" description="Rab-GAP TBC" evidence="3">
    <location>
        <begin position="1"/>
        <end position="88"/>
    </location>
</feature>
<evidence type="ECO:0000256" key="1">
    <source>
        <dbReference type="SAM" id="MobiDB-lite"/>
    </source>
</evidence>
<reference evidence="5" key="1">
    <citation type="submission" date="2017-02" db="EMBL/GenBank/DDBJ databases">
        <authorList>
            <person name="Tafer H."/>
            <person name="Lopandic K."/>
        </authorList>
    </citation>
    <scope>NUCLEOTIDE SEQUENCE [LARGE SCALE GENOMIC DNA]</scope>
    <source>
        <strain evidence="5">CBS 366.77</strain>
    </source>
</reference>
<comment type="caution">
    <text evidence="4">The sequence shown here is derived from an EMBL/GenBank/DDBJ whole genome shotgun (WGS) entry which is preliminary data.</text>
</comment>
<dbReference type="Proteomes" id="UP000266188">
    <property type="component" value="Unassembled WGS sequence"/>
</dbReference>
<dbReference type="GO" id="GO:0005096">
    <property type="term" value="F:GTPase activator activity"/>
    <property type="evidence" value="ECO:0007669"/>
    <property type="project" value="TreeGrafter"/>
</dbReference>
<dbReference type="OrthoDB" id="294251at2759"/>
<accession>A0A3A2ZIQ5</accession>
<evidence type="ECO:0000313" key="5">
    <source>
        <dbReference type="Proteomes" id="UP000266188"/>
    </source>
</evidence>
<dbReference type="InterPro" id="IPR050302">
    <property type="entry name" value="Rab_GAP_TBC_domain"/>
</dbReference>
<gene>
    <name evidence="4" type="ORF">PHISCL_10562</name>
</gene>
<feature type="non-terminal residue" evidence="4">
    <location>
        <position position="1"/>
    </location>
</feature>
<dbReference type="GO" id="GO:0031267">
    <property type="term" value="F:small GTPase binding"/>
    <property type="evidence" value="ECO:0007669"/>
    <property type="project" value="TreeGrafter"/>
</dbReference>
<feature type="signal peptide" evidence="2">
    <location>
        <begin position="1"/>
        <end position="20"/>
    </location>
</feature>
<dbReference type="Pfam" id="PF00566">
    <property type="entry name" value="RabGAP-TBC"/>
    <property type="match status" value="1"/>
</dbReference>
<dbReference type="InterPro" id="IPR000195">
    <property type="entry name" value="Rab-GAP-TBC_dom"/>
</dbReference>
<protein>
    <submittedName>
        <fullName evidence="4">TBC domain protein</fullName>
    </submittedName>
</protein>
<name>A0A3A2ZIQ5_9EURO</name>
<dbReference type="PANTHER" id="PTHR47219">
    <property type="entry name" value="RAB GTPASE-ACTIVATING PROTEIN 1-LIKE"/>
    <property type="match status" value="1"/>
</dbReference>
<dbReference type="AlphaFoldDB" id="A0A3A2ZIQ5"/>
<feature type="non-terminal residue" evidence="4">
    <location>
        <position position="142"/>
    </location>
</feature>
<feature type="compositionally biased region" description="Polar residues" evidence="1">
    <location>
        <begin position="112"/>
        <end position="136"/>
    </location>
</feature>
<sequence>DCFWLLVAIIDVILPSQYFSSTLLVARADQVVLRQYVAEVLPKLSAKLDDLGVELEACTFHWFLSLYTGVLTGGEALYRVWDVILCLNSSDAPPQALNQSKTTLTVEMPSLGLTSGPSTPVTPLHPQTESSLTGDNSSDEHD</sequence>
<dbReference type="InterPro" id="IPR035969">
    <property type="entry name" value="Rab-GAP_TBC_sf"/>
</dbReference>